<dbReference type="GO" id="GO:0005198">
    <property type="term" value="F:structural molecule activity"/>
    <property type="evidence" value="ECO:0007669"/>
    <property type="project" value="InterPro"/>
</dbReference>
<evidence type="ECO:0000256" key="6">
    <source>
        <dbReference type="ARBA" id="ARBA00031336"/>
    </source>
</evidence>
<evidence type="ECO:0000256" key="4">
    <source>
        <dbReference type="ARBA" id="ARBA00022561"/>
    </source>
</evidence>
<evidence type="ECO:0000256" key="2">
    <source>
        <dbReference type="ARBA" id="ARBA00018091"/>
    </source>
</evidence>
<dbReference type="GO" id="GO:0019029">
    <property type="term" value="C:helical viral capsid"/>
    <property type="evidence" value="ECO:0007669"/>
    <property type="project" value="UniProtKB-KW"/>
</dbReference>
<dbReference type="InterPro" id="IPR000052">
    <property type="entry name" value="Pltvir_coat"/>
</dbReference>
<feature type="region of interest" description="Disordered" evidence="7">
    <location>
        <begin position="1"/>
        <end position="63"/>
    </location>
</feature>
<name>A0AA96HIU6_9VIRU</name>
<dbReference type="PROSITE" id="PS00418">
    <property type="entry name" value="POTEX_CARLAVIRUS_COAT"/>
    <property type="match status" value="1"/>
</dbReference>
<feature type="compositionally biased region" description="Low complexity" evidence="7">
    <location>
        <begin position="27"/>
        <end position="42"/>
    </location>
</feature>
<feature type="compositionally biased region" description="Basic and acidic residues" evidence="7">
    <location>
        <begin position="1"/>
        <end position="22"/>
    </location>
</feature>
<evidence type="ECO:0000256" key="7">
    <source>
        <dbReference type="SAM" id="MobiDB-lite"/>
    </source>
</evidence>
<dbReference type="EMBL" id="OR397129">
    <property type="protein sequence ID" value="WNN29048.1"/>
    <property type="molecule type" value="Genomic_RNA"/>
</dbReference>
<dbReference type="Pfam" id="PF00286">
    <property type="entry name" value="Flexi_CP"/>
    <property type="match status" value="1"/>
</dbReference>
<keyword evidence="3" id="KW-1139">Helical capsid protein</keyword>
<accession>A0AA96HIU6</accession>
<dbReference type="PRINTS" id="PR00232">
    <property type="entry name" value="POTXCARLCOAT"/>
</dbReference>
<evidence type="ECO:0000256" key="3">
    <source>
        <dbReference type="ARBA" id="ARBA00022497"/>
    </source>
</evidence>
<feature type="domain" description="Potexviruses and carlaviruses coat protein" evidence="8">
    <location>
        <begin position="181"/>
        <end position="196"/>
    </location>
</feature>
<keyword evidence="5" id="KW-0946">Virion</keyword>
<evidence type="ECO:0000259" key="8">
    <source>
        <dbReference type="PROSITE" id="PS00418"/>
    </source>
</evidence>
<sequence>MEDDKKRKAEEEQRKKDAELLKQKPVGSATGSSTSTSDLALLLRRKPRKPFDASSMTSRPGREALSKLKAPDTVISLASDEALECIKADWVEVLKIDGSALFENVMDIVLFCVDNGSSAYTAFHGTSPCGKSREDLASVIKAYCTMRQFCSKYAPVAWNYMLQNERPPASWARRRVTSAAKYAAFDFFDAVCCPAAIQPEEGLVREPTDIEKNAAAILKDLSLQRDELRRGNNTTFFAEVTGGKTGAKASIKSLCEVQQAP</sequence>
<protein>
    <recommendedName>
        <fullName evidence="2">Capsid protein</fullName>
    </recommendedName>
    <alternativeName>
        <fullName evidence="6">Coat protein</fullName>
    </alternativeName>
</protein>
<keyword evidence="4 9" id="KW-0167">Capsid protein</keyword>
<comment type="subcellular location">
    <subcellularLocation>
        <location evidence="1">Virion</location>
    </subcellularLocation>
</comment>
<organism evidence="9">
    <name type="scientific">Mentha arvensis robigovirus 1</name>
    <dbReference type="NCBI Taxonomy" id="3077297"/>
    <lineage>
        <taxon>Viruses</taxon>
        <taxon>Riboviria</taxon>
        <taxon>Orthornavirae</taxon>
        <taxon>Kitrinoviricota</taxon>
        <taxon>Alsuviricetes</taxon>
        <taxon>Tymovirales</taxon>
        <taxon>Betaflexiviridae</taxon>
        <taxon>Quinvirinae</taxon>
        <taxon>Robigovirus</taxon>
    </lineage>
</organism>
<proteinExistence type="predicted"/>
<reference evidence="9" key="1">
    <citation type="submission" date="2023-08" db="EMBL/GenBank/DDBJ databases">
        <authorList>
            <person name="Xu Z."/>
            <person name="Weng H."/>
            <person name="Li J."/>
        </authorList>
    </citation>
    <scope>NUCLEOTIDE SEQUENCE</scope>
    <source>
        <strain evidence="9">Dehong</strain>
    </source>
</reference>
<evidence type="ECO:0000313" key="9">
    <source>
        <dbReference type="EMBL" id="WNN29048.1"/>
    </source>
</evidence>
<evidence type="ECO:0000256" key="1">
    <source>
        <dbReference type="ARBA" id="ARBA00004328"/>
    </source>
</evidence>
<evidence type="ECO:0000256" key="5">
    <source>
        <dbReference type="ARBA" id="ARBA00022844"/>
    </source>
</evidence>